<accession>A0A2P2PX61</accession>
<evidence type="ECO:0000313" key="1">
    <source>
        <dbReference type="EMBL" id="MBX59233.1"/>
    </source>
</evidence>
<organism evidence="1">
    <name type="scientific">Rhizophora mucronata</name>
    <name type="common">Asiatic mangrove</name>
    <dbReference type="NCBI Taxonomy" id="61149"/>
    <lineage>
        <taxon>Eukaryota</taxon>
        <taxon>Viridiplantae</taxon>
        <taxon>Streptophyta</taxon>
        <taxon>Embryophyta</taxon>
        <taxon>Tracheophyta</taxon>
        <taxon>Spermatophyta</taxon>
        <taxon>Magnoliopsida</taxon>
        <taxon>eudicotyledons</taxon>
        <taxon>Gunneridae</taxon>
        <taxon>Pentapetalae</taxon>
        <taxon>rosids</taxon>
        <taxon>fabids</taxon>
        <taxon>Malpighiales</taxon>
        <taxon>Rhizophoraceae</taxon>
        <taxon>Rhizophora</taxon>
    </lineage>
</organism>
<dbReference type="AlphaFoldDB" id="A0A2P2PX61"/>
<name>A0A2P2PX61_RHIMU</name>
<protein>
    <submittedName>
        <fullName evidence="1">Uncharacterized protein</fullName>
    </submittedName>
</protein>
<proteinExistence type="predicted"/>
<dbReference type="EMBL" id="GGEC01078749">
    <property type="protein sequence ID" value="MBX59233.1"/>
    <property type="molecule type" value="Transcribed_RNA"/>
</dbReference>
<sequence>MKNRFWSRCQPHTCCINFKIEIANRLISKLLCSLRSQVLDLIAAVHCWHTEQQPLRDQHI</sequence>
<reference evidence="1" key="1">
    <citation type="submission" date="2018-02" db="EMBL/GenBank/DDBJ databases">
        <title>Rhizophora mucronata_Transcriptome.</title>
        <authorList>
            <person name="Meera S.P."/>
            <person name="Sreeshan A."/>
            <person name="Augustine A."/>
        </authorList>
    </citation>
    <scope>NUCLEOTIDE SEQUENCE</scope>
    <source>
        <tissue evidence="1">Leaf</tissue>
    </source>
</reference>